<keyword evidence="3" id="KW-1185">Reference proteome</keyword>
<accession>A0AAE3ESG7</accession>
<protein>
    <submittedName>
        <fullName evidence="2">PorT family protein</fullName>
    </submittedName>
</protein>
<dbReference type="Pfam" id="PF13568">
    <property type="entry name" value="OMP_b-brl_2"/>
    <property type="match status" value="1"/>
</dbReference>
<organism evidence="2 3">
    <name type="scientific">Wocania arenilitoris</name>
    <dbReference type="NCBI Taxonomy" id="2044858"/>
    <lineage>
        <taxon>Bacteria</taxon>
        <taxon>Pseudomonadati</taxon>
        <taxon>Bacteroidota</taxon>
        <taxon>Flavobacteriia</taxon>
        <taxon>Flavobacteriales</taxon>
        <taxon>Flavobacteriaceae</taxon>
        <taxon>Wocania</taxon>
    </lineage>
</organism>
<feature type="domain" description="Outer membrane protein beta-barrel" evidence="1">
    <location>
        <begin position="39"/>
        <end position="184"/>
    </location>
</feature>
<evidence type="ECO:0000313" key="2">
    <source>
        <dbReference type="EMBL" id="MCF7569280.1"/>
    </source>
</evidence>
<name>A0AAE3ESG7_9FLAO</name>
<sequence>MKILKQFYEHKNEIKNPISKNLFFITLLFLVSISNATYAQTVSGFGFKAGLNYNANGNYFESISNNAQNPDRNIGYHFGVFGKFGKQIYFKPELIYTSTKSDYTSNTFEMQKIDAPMLVGIKVLGPISVFGGPSFQYILDTNFKASDLSINKIENDFSLGLNFGIGLNFKKLGIDVRYERGLSNNEASFLDNNGINVDNRLDTRPDQLILSLSLVL</sequence>
<dbReference type="AlphaFoldDB" id="A0AAE3ESG7"/>
<evidence type="ECO:0000259" key="1">
    <source>
        <dbReference type="Pfam" id="PF13568"/>
    </source>
</evidence>
<comment type="caution">
    <text evidence="2">The sequence shown here is derived from an EMBL/GenBank/DDBJ whole genome shotgun (WGS) entry which is preliminary data.</text>
</comment>
<proteinExistence type="predicted"/>
<dbReference type="EMBL" id="JAKKDU010000017">
    <property type="protein sequence ID" value="MCF7569280.1"/>
    <property type="molecule type" value="Genomic_DNA"/>
</dbReference>
<evidence type="ECO:0000313" key="3">
    <source>
        <dbReference type="Proteomes" id="UP001199795"/>
    </source>
</evidence>
<dbReference type="RefSeq" id="WP_237240613.1">
    <property type="nucleotide sequence ID" value="NZ_JAKKDU010000017.1"/>
</dbReference>
<gene>
    <name evidence="2" type="ORF">L3X37_13035</name>
</gene>
<reference evidence="2" key="1">
    <citation type="submission" date="2022-01" db="EMBL/GenBank/DDBJ databases">
        <title>Draft genome sequence of Sabulilitoribacter arenilitoris KCTC 52401.</title>
        <authorList>
            <person name="Oh J.-S."/>
        </authorList>
    </citation>
    <scope>NUCLEOTIDE SEQUENCE</scope>
    <source>
        <strain evidence="2">HMF6543</strain>
    </source>
</reference>
<dbReference type="Proteomes" id="UP001199795">
    <property type="component" value="Unassembled WGS sequence"/>
</dbReference>
<dbReference type="InterPro" id="IPR025665">
    <property type="entry name" value="Beta-barrel_OMP_2"/>
</dbReference>